<dbReference type="Pfam" id="PF00877">
    <property type="entry name" value="NLPC_P60"/>
    <property type="match status" value="1"/>
</dbReference>
<evidence type="ECO:0000259" key="6">
    <source>
        <dbReference type="PROSITE" id="PS51935"/>
    </source>
</evidence>
<name>A0A858REW6_9BACT</name>
<feature type="transmembrane region" description="Helical" evidence="5">
    <location>
        <begin position="58"/>
        <end position="75"/>
    </location>
</feature>
<evidence type="ECO:0000313" key="8">
    <source>
        <dbReference type="Proteomes" id="UP000501812"/>
    </source>
</evidence>
<evidence type="ECO:0000313" key="7">
    <source>
        <dbReference type="EMBL" id="QJE95636.1"/>
    </source>
</evidence>
<evidence type="ECO:0000256" key="2">
    <source>
        <dbReference type="ARBA" id="ARBA00022670"/>
    </source>
</evidence>
<dbReference type="PANTHER" id="PTHR47359:SF3">
    <property type="entry name" value="NLP_P60 DOMAIN-CONTAINING PROTEIN-RELATED"/>
    <property type="match status" value="1"/>
</dbReference>
<dbReference type="SUPFAM" id="SSF54001">
    <property type="entry name" value="Cysteine proteinases"/>
    <property type="match status" value="1"/>
</dbReference>
<accession>A0A858REW6</accession>
<protein>
    <submittedName>
        <fullName evidence="7">C40 family peptidase</fullName>
    </submittedName>
</protein>
<dbReference type="PROSITE" id="PS51935">
    <property type="entry name" value="NLPC_P60"/>
    <property type="match status" value="1"/>
</dbReference>
<feature type="transmembrane region" description="Helical" evidence="5">
    <location>
        <begin position="32"/>
        <end position="51"/>
    </location>
</feature>
<dbReference type="InterPro" id="IPR000064">
    <property type="entry name" value="NLP_P60_dom"/>
</dbReference>
<dbReference type="AlphaFoldDB" id="A0A858REW6"/>
<sequence length="241" mass="26683">MKRRSWGIRLMVWAGAAAAFLIWRPIHDGLMRYGLTAALGLVWLGLLIVLWPKKKARLAALALPLFLALPFLLPGRDLDQAHLKHDYLSGMRRFTGSTYVWGGESSRGIDCSGLPRRALRDALAQQALTGNGKAARLWLEQWWFDTSARAMQESYRGFTKAIGVAGRMTDLDLAKIQPGDLAVTGDGRHVMIYLDKGEWIQADPGPGQVIVATPGRDDNAWFNSYVSLHRWTSLEAPGGSN</sequence>
<dbReference type="GO" id="GO:0006508">
    <property type="term" value="P:proteolysis"/>
    <property type="evidence" value="ECO:0007669"/>
    <property type="project" value="UniProtKB-KW"/>
</dbReference>
<dbReference type="RefSeq" id="WP_169453949.1">
    <property type="nucleotide sequence ID" value="NZ_CP051774.1"/>
</dbReference>
<evidence type="ECO:0000256" key="5">
    <source>
        <dbReference type="SAM" id="Phobius"/>
    </source>
</evidence>
<dbReference type="GO" id="GO:0008234">
    <property type="term" value="F:cysteine-type peptidase activity"/>
    <property type="evidence" value="ECO:0007669"/>
    <property type="project" value="UniProtKB-KW"/>
</dbReference>
<evidence type="ECO:0000256" key="4">
    <source>
        <dbReference type="ARBA" id="ARBA00022807"/>
    </source>
</evidence>
<keyword evidence="3" id="KW-0378">Hydrolase</keyword>
<keyword evidence="4" id="KW-0788">Thiol protease</keyword>
<dbReference type="Proteomes" id="UP000501812">
    <property type="component" value="Chromosome"/>
</dbReference>
<dbReference type="InterPro" id="IPR038765">
    <property type="entry name" value="Papain-like_cys_pep_sf"/>
</dbReference>
<dbReference type="KEGG" id="luo:HHL09_07495"/>
<gene>
    <name evidence="7" type="ORF">HHL09_07495</name>
</gene>
<dbReference type="Gene3D" id="3.90.1720.10">
    <property type="entry name" value="endopeptidase domain like (from Nostoc punctiforme)"/>
    <property type="match status" value="1"/>
</dbReference>
<comment type="similarity">
    <text evidence="1">Belongs to the peptidase C40 family.</text>
</comment>
<proteinExistence type="inferred from homology"/>
<evidence type="ECO:0000256" key="1">
    <source>
        <dbReference type="ARBA" id="ARBA00007074"/>
    </source>
</evidence>
<evidence type="ECO:0000256" key="3">
    <source>
        <dbReference type="ARBA" id="ARBA00022801"/>
    </source>
</evidence>
<dbReference type="InterPro" id="IPR051794">
    <property type="entry name" value="PG_Endopeptidase_C40"/>
</dbReference>
<keyword evidence="2" id="KW-0645">Protease</keyword>
<reference evidence="7 8" key="1">
    <citation type="submission" date="2020-04" db="EMBL/GenBank/DDBJ databases">
        <title>Luteolibacter sp. G-1-1-1 isolated from soil.</title>
        <authorList>
            <person name="Dahal R.H."/>
        </authorList>
    </citation>
    <scope>NUCLEOTIDE SEQUENCE [LARGE SCALE GENOMIC DNA]</scope>
    <source>
        <strain evidence="7 8">G-1-1-1</strain>
    </source>
</reference>
<feature type="domain" description="NlpC/P60" evidence="6">
    <location>
        <begin position="81"/>
        <end position="232"/>
    </location>
</feature>
<keyword evidence="5" id="KW-0812">Transmembrane</keyword>
<dbReference type="EMBL" id="CP051774">
    <property type="protein sequence ID" value="QJE95636.1"/>
    <property type="molecule type" value="Genomic_DNA"/>
</dbReference>
<organism evidence="7 8">
    <name type="scientific">Luteolibacter luteus</name>
    <dbReference type="NCBI Taxonomy" id="2728835"/>
    <lineage>
        <taxon>Bacteria</taxon>
        <taxon>Pseudomonadati</taxon>
        <taxon>Verrucomicrobiota</taxon>
        <taxon>Verrucomicrobiia</taxon>
        <taxon>Verrucomicrobiales</taxon>
        <taxon>Verrucomicrobiaceae</taxon>
        <taxon>Luteolibacter</taxon>
    </lineage>
</organism>
<feature type="transmembrane region" description="Helical" evidence="5">
    <location>
        <begin position="7"/>
        <end position="26"/>
    </location>
</feature>
<dbReference type="PANTHER" id="PTHR47359">
    <property type="entry name" value="PEPTIDOGLYCAN DL-ENDOPEPTIDASE CWLO"/>
    <property type="match status" value="1"/>
</dbReference>
<keyword evidence="8" id="KW-1185">Reference proteome</keyword>
<keyword evidence="5" id="KW-1133">Transmembrane helix</keyword>
<keyword evidence="5" id="KW-0472">Membrane</keyword>